<accession>A0A0V0GS42</accession>
<dbReference type="AlphaFoldDB" id="A0A0V0GS42"/>
<evidence type="ECO:0000313" key="1">
    <source>
        <dbReference type="EMBL" id="JAP10908.1"/>
    </source>
</evidence>
<sequence length="61" mass="6916">KLYIELYGLLTETRALQSRLWQINEILSGAIFYILEAQGSHAVMQVHVNPCFTSALQGYES</sequence>
<organism evidence="1">
    <name type="scientific">Solanum chacoense</name>
    <name type="common">Chaco potato</name>
    <dbReference type="NCBI Taxonomy" id="4108"/>
    <lineage>
        <taxon>Eukaryota</taxon>
        <taxon>Viridiplantae</taxon>
        <taxon>Streptophyta</taxon>
        <taxon>Embryophyta</taxon>
        <taxon>Tracheophyta</taxon>
        <taxon>Spermatophyta</taxon>
        <taxon>Magnoliopsida</taxon>
        <taxon>eudicotyledons</taxon>
        <taxon>Gunneridae</taxon>
        <taxon>Pentapetalae</taxon>
        <taxon>asterids</taxon>
        <taxon>lamiids</taxon>
        <taxon>Solanales</taxon>
        <taxon>Solanaceae</taxon>
        <taxon>Solanoideae</taxon>
        <taxon>Solaneae</taxon>
        <taxon>Solanum</taxon>
    </lineage>
</organism>
<protein>
    <submittedName>
        <fullName evidence="1">Putative ovule protein</fullName>
    </submittedName>
</protein>
<name>A0A0V0GS42_SOLCH</name>
<reference evidence="1" key="1">
    <citation type="submission" date="2015-12" db="EMBL/GenBank/DDBJ databases">
        <title>Gene expression during late stages of embryo sac development: a critical building block for successful pollen-pistil interactions.</title>
        <authorList>
            <person name="Liu Y."/>
            <person name="Joly V."/>
            <person name="Sabar M."/>
            <person name="Matton D.P."/>
        </authorList>
    </citation>
    <scope>NUCLEOTIDE SEQUENCE</scope>
</reference>
<dbReference type="EMBL" id="GEDG01032259">
    <property type="protein sequence ID" value="JAP10908.1"/>
    <property type="molecule type" value="Transcribed_RNA"/>
</dbReference>
<proteinExistence type="predicted"/>
<feature type="non-terminal residue" evidence="1">
    <location>
        <position position="1"/>
    </location>
</feature>